<dbReference type="Proteomes" id="UP000433945">
    <property type="component" value="Unassembled WGS sequence"/>
</dbReference>
<dbReference type="PANTHER" id="PTHR43280:SF32">
    <property type="entry name" value="TRANSCRIPTIONAL REGULATORY PROTEIN"/>
    <property type="match status" value="1"/>
</dbReference>
<dbReference type="EMBL" id="WOWP01000024">
    <property type="protein sequence ID" value="MUV03633.1"/>
    <property type="molecule type" value="Genomic_DNA"/>
</dbReference>
<dbReference type="Gene3D" id="1.10.10.60">
    <property type="entry name" value="Homeodomain-like"/>
    <property type="match status" value="1"/>
</dbReference>
<accession>A0A6N8HCF3</accession>
<reference evidence="5 6" key="1">
    <citation type="submission" date="2019-12" db="EMBL/GenBank/DDBJ databases">
        <authorList>
            <person name="Sun J.-Q."/>
        </authorList>
    </citation>
    <scope>NUCLEOTIDE SEQUENCE [LARGE SCALE GENOMIC DNA]</scope>
    <source>
        <strain evidence="5 6">JCM 17928</strain>
    </source>
</reference>
<dbReference type="GO" id="GO:0043565">
    <property type="term" value="F:sequence-specific DNA binding"/>
    <property type="evidence" value="ECO:0007669"/>
    <property type="project" value="InterPro"/>
</dbReference>
<keyword evidence="3" id="KW-0804">Transcription</keyword>
<dbReference type="AlphaFoldDB" id="A0A6N8HCF3"/>
<evidence type="ECO:0000259" key="4">
    <source>
        <dbReference type="PROSITE" id="PS01124"/>
    </source>
</evidence>
<dbReference type="GO" id="GO:0003700">
    <property type="term" value="F:DNA-binding transcription factor activity"/>
    <property type="evidence" value="ECO:0007669"/>
    <property type="project" value="InterPro"/>
</dbReference>
<dbReference type="OrthoDB" id="2666928at2"/>
<evidence type="ECO:0000256" key="1">
    <source>
        <dbReference type="ARBA" id="ARBA00023015"/>
    </source>
</evidence>
<dbReference type="SUPFAM" id="SSF46689">
    <property type="entry name" value="Homeodomain-like"/>
    <property type="match status" value="1"/>
</dbReference>
<dbReference type="Gene3D" id="2.60.120.10">
    <property type="entry name" value="Jelly Rolls"/>
    <property type="match status" value="1"/>
</dbReference>
<evidence type="ECO:0000256" key="3">
    <source>
        <dbReference type="ARBA" id="ARBA00023163"/>
    </source>
</evidence>
<dbReference type="PROSITE" id="PS01124">
    <property type="entry name" value="HTH_ARAC_FAMILY_2"/>
    <property type="match status" value="1"/>
</dbReference>
<dbReference type="SMART" id="SM00342">
    <property type="entry name" value="HTH_ARAC"/>
    <property type="match status" value="1"/>
</dbReference>
<gene>
    <name evidence="5" type="ORF">GN157_07910</name>
</gene>
<dbReference type="InterPro" id="IPR018060">
    <property type="entry name" value="HTH_AraC"/>
</dbReference>
<protein>
    <submittedName>
        <fullName evidence="5">Helix-turn-helix domain-containing protein</fullName>
    </submittedName>
</protein>
<dbReference type="Pfam" id="PF12833">
    <property type="entry name" value="HTH_18"/>
    <property type="match status" value="1"/>
</dbReference>
<dbReference type="InterPro" id="IPR014710">
    <property type="entry name" value="RmlC-like_jellyroll"/>
</dbReference>
<name>A0A6N8HCF3_9FLAO</name>
<organism evidence="5 6">
    <name type="scientific">Flavobacterium rakeshii</name>
    <dbReference type="NCBI Taxonomy" id="1038845"/>
    <lineage>
        <taxon>Bacteria</taxon>
        <taxon>Pseudomonadati</taxon>
        <taxon>Bacteroidota</taxon>
        <taxon>Flavobacteriia</taxon>
        <taxon>Flavobacteriales</taxon>
        <taxon>Flavobacteriaceae</taxon>
        <taxon>Flavobacterium</taxon>
    </lineage>
</organism>
<dbReference type="SUPFAM" id="SSF51182">
    <property type="entry name" value="RmlC-like cupins"/>
    <property type="match status" value="1"/>
</dbReference>
<keyword evidence="1" id="KW-0805">Transcription regulation</keyword>
<dbReference type="RefSeq" id="WP_157482766.1">
    <property type="nucleotide sequence ID" value="NZ_JAZDQD010000001.1"/>
</dbReference>
<comment type="caution">
    <text evidence="5">The sequence shown here is derived from an EMBL/GenBank/DDBJ whole genome shotgun (WGS) entry which is preliminary data.</text>
</comment>
<dbReference type="PANTHER" id="PTHR43280">
    <property type="entry name" value="ARAC-FAMILY TRANSCRIPTIONAL REGULATOR"/>
    <property type="match status" value="1"/>
</dbReference>
<proteinExistence type="predicted"/>
<evidence type="ECO:0000256" key="2">
    <source>
        <dbReference type="ARBA" id="ARBA00023125"/>
    </source>
</evidence>
<dbReference type="InterPro" id="IPR011051">
    <property type="entry name" value="RmlC_Cupin_sf"/>
</dbReference>
<feature type="domain" description="HTH araC/xylS-type" evidence="4">
    <location>
        <begin position="186"/>
        <end position="284"/>
    </location>
</feature>
<keyword evidence="6" id="KW-1185">Reference proteome</keyword>
<evidence type="ECO:0000313" key="6">
    <source>
        <dbReference type="Proteomes" id="UP000433945"/>
    </source>
</evidence>
<keyword evidence="2" id="KW-0238">DNA-binding</keyword>
<sequence length="293" mass="34834">MIKQLHIDKNIHPFGYYAFYVTPKQSEIINHSCRGDFYTMFYVRSGEVVLQIDINKIKIKKGECAFIGINQVFKIENPSSFEVLVLRFEESFYCRHETDINFINSCYFFDNSKKLYKFKLDNATQISIEQHYKNLSEQCSQPYNEIEYMIAHNSIERLLLYCHEKAHSNTPESFNQITNPENELVHNYRQLIKENFKKQKQLKFYTEELNTSVKKLTDACKNIYGQSPKKLITEQTILEAKRLLLHSPMNIKEIAFELNFEEPSNFIRFFSKAVNMSPREYREYSTQKNNLLP</sequence>
<evidence type="ECO:0000313" key="5">
    <source>
        <dbReference type="EMBL" id="MUV03633.1"/>
    </source>
</evidence>
<dbReference type="InterPro" id="IPR009057">
    <property type="entry name" value="Homeodomain-like_sf"/>
</dbReference>